<evidence type="ECO:0000259" key="7">
    <source>
        <dbReference type="PROSITE" id="PS51192"/>
    </source>
</evidence>
<dbReference type="InterPro" id="IPR002464">
    <property type="entry name" value="DNA/RNA_helicase_DEAH_CS"/>
</dbReference>
<dbReference type="Pfam" id="PF00270">
    <property type="entry name" value="DEAD"/>
    <property type="match status" value="1"/>
</dbReference>
<keyword evidence="5" id="KW-0508">mRNA splicing</keyword>
<dbReference type="EC" id="3.6.4.13" evidence="1"/>
<dbReference type="SMART" id="SM00487">
    <property type="entry name" value="DEXDc"/>
    <property type="match status" value="1"/>
</dbReference>
<accession>A0ABR4E8H7</accession>
<evidence type="ECO:0000256" key="3">
    <source>
        <dbReference type="ARBA" id="ARBA00022801"/>
    </source>
</evidence>
<dbReference type="PANTHER" id="PTHR18934">
    <property type="entry name" value="ATP-DEPENDENT RNA HELICASE"/>
    <property type="match status" value="1"/>
</dbReference>
<gene>
    <name evidence="8" type="ORF">FJTKL_14271</name>
</gene>
<feature type="domain" description="Helicase ATP-binding" evidence="7">
    <location>
        <begin position="42"/>
        <end position="216"/>
    </location>
</feature>
<dbReference type="InterPro" id="IPR027417">
    <property type="entry name" value="P-loop_NTPase"/>
</dbReference>
<keyword evidence="3" id="KW-0378">Hydrolase</keyword>
<keyword evidence="4" id="KW-0067">ATP-binding</keyword>
<dbReference type="PROSITE" id="PS51192">
    <property type="entry name" value="HELICASE_ATP_BIND_1"/>
    <property type="match status" value="1"/>
</dbReference>
<dbReference type="Gene3D" id="3.40.50.300">
    <property type="entry name" value="P-loop containing nucleotide triphosphate hydrolases"/>
    <property type="match status" value="1"/>
</dbReference>
<dbReference type="PROSITE" id="PS00690">
    <property type="entry name" value="DEAH_ATP_HELICASE"/>
    <property type="match status" value="1"/>
</dbReference>
<reference evidence="8 9" key="1">
    <citation type="submission" date="2024-03" db="EMBL/GenBank/DDBJ databases">
        <title>A high-quality draft genome sequence of Diaporthe vaccinii, a causative agent of upright dieback and viscid rot disease in cranberry plants.</title>
        <authorList>
            <person name="Sarrasin M."/>
            <person name="Lang B.F."/>
            <person name="Burger G."/>
        </authorList>
    </citation>
    <scope>NUCLEOTIDE SEQUENCE [LARGE SCALE GENOMIC DNA]</scope>
    <source>
        <strain evidence="8 9">IS7</strain>
    </source>
</reference>
<dbReference type="PANTHER" id="PTHR18934:SF109">
    <property type="entry name" value="ATP-DEPENDENT RNA HELICASE DHX15 HOMOLOG"/>
    <property type="match status" value="1"/>
</dbReference>
<evidence type="ECO:0000313" key="8">
    <source>
        <dbReference type="EMBL" id="KAL2278713.1"/>
    </source>
</evidence>
<dbReference type="InterPro" id="IPR011545">
    <property type="entry name" value="DEAD/DEAH_box_helicase_dom"/>
</dbReference>
<dbReference type="Proteomes" id="UP001600888">
    <property type="component" value="Unassembled WGS sequence"/>
</dbReference>
<dbReference type="InterPro" id="IPR014001">
    <property type="entry name" value="Helicase_ATP-bd"/>
</dbReference>
<evidence type="ECO:0000256" key="1">
    <source>
        <dbReference type="ARBA" id="ARBA00012552"/>
    </source>
</evidence>
<protein>
    <recommendedName>
        <fullName evidence="1">RNA helicase</fullName>
        <ecNumber evidence="1">3.6.4.13</ecNumber>
    </recommendedName>
</protein>
<sequence length="216" mass="24365">MLAEDDGNNPWTRVPRERTEEYFKLLATRRGLPVAKTRAAFIDTYIKEQVIVYVGETGSGKTTQIPQSVMYADLPMDGGMKIVCTQPRRLAAREVATRVANELDVTLGEEVGYQFRNETVVGPRTRMIYTTDGRLVQESGSDPNLSKYSCIIIDEAHERSETIDLLLGLIKPILQRRRDLKLIIISLKAHRRNPEGSADQSGDGEGLFWQTLDLRL</sequence>
<comment type="caution">
    <text evidence="8">The sequence shown here is derived from an EMBL/GenBank/DDBJ whole genome shotgun (WGS) entry which is preliminary data.</text>
</comment>
<keyword evidence="9" id="KW-1185">Reference proteome</keyword>
<name>A0ABR4E8H7_9PEZI</name>
<proteinExistence type="predicted"/>
<dbReference type="SUPFAM" id="SSF52540">
    <property type="entry name" value="P-loop containing nucleoside triphosphate hydrolases"/>
    <property type="match status" value="1"/>
</dbReference>
<keyword evidence="2" id="KW-0507">mRNA processing</keyword>
<evidence type="ECO:0000256" key="6">
    <source>
        <dbReference type="ARBA" id="ARBA00047984"/>
    </source>
</evidence>
<evidence type="ECO:0000256" key="5">
    <source>
        <dbReference type="ARBA" id="ARBA00023187"/>
    </source>
</evidence>
<evidence type="ECO:0000313" key="9">
    <source>
        <dbReference type="Proteomes" id="UP001600888"/>
    </source>
</evidence>
<keyword evidence="4" id="KW-0547">Nucleotide-binding</keyword>
<keyword evidence="4" id="KW-0347">Helicase</keyword>
<evidence type="ECO:0000256" key="4">
    <source>
        <dbReference type="ARBA" id="ARBA00022806"/>
    </source>
</evidence>
<dbReference type="EMBL" id="JBAWTH010000084">
    <property type="protein sequence ID" value="KAL2278713.1"/>
    <property type="molecule type" value="Genomic_DNA"/>
</dbReference>
<evidence type="ECO:0000256" key="2">
    <source>
        <dbReference type="ARBA" id="ARBA00022664"/>
    </source>
</evidence>
<comment type="catalytic activity">
    <reaction evidence="6">
        <text>ATP + H2O = ADP + phosphate + H(+)</text>
        <dbReference type="Rhea" id="RHEA:13065"/>
        <dbReference type="ChEBI" id="CHEBI:15377"/>
        <dbReference type="ChEBI" id="CHEBI:15378"/>
        <dbReference type="ChEBI" id="CHEBI:30616"/>
        <dbReference type="ChEBI" id="CHEBI:43474"/>
        <dbReference type="ChEBI" id="CHEBI:456216"/>
        <dbReference type="EC" id="3.6.4.13"/>
    </reaction>
</comment>
<organism evidence="8 9">
    <name type="scientific">Diaporthe vaccinii</name>
    <dbReference type="NCBI Taxonomy" id="105482"/>
    <lineage>
        <taxon>Eukaryota</taxon>
        <taxon>Fungi</taxon>
        <taxon>Dikarya</taxon>
        <taxon>Ascomycota</taxon>
        <taxon>Pezizomycotina</taxon>
        <taxon>Sordariomycetes</taxon>
        <taxon>Sordariomycetidae</taxon>
        <taxon>Diaporthales</taxon>
        <taxon>Diaporthaceae</taxon>
        <taxon>Diaporthe</taxon>
        <taxon>Diaporthe eres species complex</taxon>
    </lineage>
</organism>